<protein>
    <submittedName>
        <fullName evidence="1">Uncharacterized protein</fullName>
    </submittedName>
</protein>
<proteinExistence type="predicted"/>
<dbReference type="AlphaFoldDB" id="A0A1S1YZB9"/>
<reference evidence="1 2" key="1">
    <citation type="journal article" date="2012" name="Int. J. Syst. Evol. Microbiol.">
        <title>Flammeovirga pacifica sp. nov., isolated from deep-sea sediment.</title>
        <authorList>
            <person name="Xu H."/>
            <person name="Fu Y."/>
            <person name="Yang N."/>
            <person name="Ding Z."/>
            <person name="Lai Q."/>
            <person name="Zeng R."/>
        </authorList>
    </citation>
    <scope>NUCLEOTIDE SEQUENCE [LARGE SCALE GENOMIC DNA]</scope>
    <source>
        <strain evidence="2">DSM 24597 / LMG 26175 / WPAGA1</strain>
    </source>
</reference>
<accession>A0A1S1YZB9</accession>
<comment type="caution">
    <text evidence="1">The sequence shown here is derived from an EMBL/GenBank/DDBJ whole genome shotgun (WGS) entry which is preliminary data.</text>
</comment>
<dbReference type="Proteomes" id="UP000179797">
    <property type="component" value="Unassembled WGS sequence"/>
</dbReference>
<evidence type="ECO:0000313" key="2">
    <source>
        <dbReference type="Proteomes" id="UP000179797"/>
    </source>
</evidence>
<keyword evidence="2" id="KW-1185">Reference proteome</keyword>
<evidence type="ECO:0000313" key="1">
    <source>
        <dbReference type="EMBL" id="OHX66347.1"/>
    </source>
</evidence>
<name>A0A1S1YZB9_FLAPC</name>
<organism evidence="1 2">
    <name type="scientific">Flammeovirga pacifica</name>
    <dbReference type="NCBI Taxonomy" id="915059"/>
    <lineage>
        <taxon>Bacteria</taxon>
        <taxon>Pseudomonadati</taxon>
        <taxon>Bacteroidota</taxon>
        <taxon>Cytophagia</taxon>
        <taxon>Cytophagales</taxon>
        <taxon>Flammeovirgaceae</taxon>
        <taxon>Flammeovirga</taxon>
    </lineage>
</organism>
<gene>
    <name evidence="1" type="ORF">NH26_08280</name>
</gene>
<dbReference type="EMBL" id="JRYR02000001">
    <property type="protein sequence ID" value="OHX66347.1"/>
    <property type="molecule type" value="Genomic_DNA"/>
</dbReference>
<dbReference type="RefSeq" id="WP_044224866.1">
    <property type="nucleotide sequence ID" value="NZ_JRYR02000001.1"/>
</dbReference>
<sequence length="75" mass="8959">MRKTNKRYYGKDIKEKANLFLNREIDIVTNEGRCYHVVVDSVDDKAYYLTDFLQGKHQIPFDEIDEIIDKIEAEF</sequence>
<dbReference type="OrthoDB" id="981847at2"/>